<organism evidence="2 3">
    <name type="scientific">Coccomyxa viridis</name>
    <dbReference type="NCBI Taxonomy" id="1274662"/>
    <lineage>
        <taxon>Eukaryota</taxon>
        <taxon>Viridiplantae</taxon>
        <taxon>Chlorophyta</taxon>
        <taxon>core chlorophytes</taxon>
        <taxon>Trebouxiophyceae</taxon>
        <taxon>Trebouxiophyceae incertae sedis</taxon>
        <taxon>Coccomyxaceae</taxon>
        <taxon>Coccomyxa</taxon>
    </lineage>
</organism>
<dbReference type="InterPro" id="IPR015947">
    <property type="entry name" value="PUA-like_sf"/>
</dbReference>
<dbReference type="EMBL" id="CAUYUE010000012">
    <property type="protein sequence ID" value="CAK0785554.1"/>
    <property type="molecule type" value="Genomic_DNA"/>
</dbReference>
<comment type="caution">
    <text evidence="2">The sequence shown here is derived from an EMBL/GenBank/DDBJ whole genome shotgun (WGS) entry which is preliminary data.</text>
</comment>
<dbReference type="SUPFAM" id="SSF88697">
    <property type="entry name" value="PUA domain-like"/>
    <property type="match status" value="1"/>
</dbReference>
<evidence type="ECO:0000313" key="3">
    <source>
        <dbReference type="Proteomes" id="UP001314263"/>
    </source>
</evidence>
<dbReference type="Proteomes" id="UP001314263">
    <property type="component" value="Unassembled WGS sequence"/>
</dbReference>
<dbReference type="Pfam" id="PF02190">
    <property type="entry name" value="LON_substr_bdg"/>
    <property type="match status" value="1"/>
</dbReference>
<dbReference type="InterPro" id="IPR003111">
    <property type="entry name" value="Lon_prtase_N"/>
</dbReference>
<evidence type="ECO:0000259" key="1">
    <source>
        <dbReference type="Pfam" id="PF02190"/>
    </source>
</evidence>
<protein>
    <recommendedName>
        <fullName evidence="1">Lon N-terminal domain-containing protein</fullName>
    </recommendedName>
</protein>
<name>A0AAV1IHU0_9CHLO</name>
<dbReference type="Gene3D" id="2.30.130.40">
    <property type="entry name" value="LON domain-like"/>
    <property type="match status" value="1"/>
</dbReference>
<gene>
    <name evidence="2" type="ORF">CVIRNUC_008764</name>
</gene>
<proteinExistence type="predicted"/>
<dbReference type="InterPro" id="IPR046336">
    <property type="entry name" value="Lon_prtase_N_sf"/>
</dbReference>
<reference evidence="2 3" key="1">
    <citation type="submission" date="2023-10" db="EMBL/GenBank/DDBJ databases">
        <authorList>
            <person name="Maclean D."/>
            <person name="Macfadyen A."/>
        </authorList>
    </citation>
    <scope>NUCLEOTIDE SEQUENCE [LARGE SCALE GENOMIC DNA]</scope>
</reference>
<accession>A0AAV1IHU0</accession>
<feature type="domain" description="Lon N-terminal" evidence="1">
    <location>
        <begin position="53"/>
        <end position="141"/>
    </location>
</feature>
<keyword evidence="3" id="KW-1185">Reference proteome</keyword>
<dbReference type="AlphaFoldDB" id="A0AAV1IHU0"/>
<evidence type="ECO:0000313" key="2">
    <source>
        <dbReference type="EMBL" id="CAK0785554.1"/>
    </source>
</evidence>
<sequence>MLGIDPDEDFESSGRELVPFDAALPSLHAYLGDCADLSNTCERCLEDGYECLLPVLSFNELVVTPGCSLPLLVSNSRAHWALEQALSAPAPLTGLLAVVLREEGQERAEGRRRVGCSARIKKLQRHDNGPWPATLSVIAEGASPLLFSDPSFGCCTPACLCRTQSLSAFSSLQNRHSQSSFEQGLMSHMLCPLLKSSCSPSGVINAH</sequence>